<keyword evidence="8 10" id="KW-0472">Membrane</keyword>
<evidence type="ECO:0000256" key="8">
    <source>
        <dbReference type="ARBA" id="ARBA00023136"/>
    </source>
</evidence>
<evidence type="ECO:0000313" key="11">
    <source>
        <dbReference type="EMBL" id="ERJ98450.1"/>
    </source>
</evidence>
<keyword evidence="6 10" id="KW-1133">Transmembrane helix</keyword>
<evidence type="ECO:0000256" key="4">
    <source>
        <dbReference type="ARBA" id="ARBA00022475"/>
    </source>
</evidence>
<feature type="transmembrane region" description="Helical" evidence="10">
    <location>
        <begin position="36"/>
        <end position="57"/>
    </location>
</feature>
<feature type="transmembrane region" description="Helical" evidence="10">
    <location>
        <begin position="152"/>
        <end position="173"/>
    </location>
</feature>
<feature type="transmembrane region" description="Helical" evidence="10">
    <location>
        <begin position="281"/>
        <end position="301"/>
    </location>
</feature>
<keyword evidence="5 10" id="KW-0812">Transmembrane</keyword>
<evidence type="ECO:0000256" key="10">
    <source>
        <dbReference type="SAM" id="Phobius"/>
    </source>
</evidence>
<keyword evidence="12" id="KW-1185">Reference proteome</keyword>
<feature type="transmembrane region" description="Helical" evidence="10">
    <location>
        <begin position="439"/>
        <end position="459"/>
    </location>
</feature>
<dbReference type="InterPro" id="IPR050222">
    <property type="entry name" value="MATE_MdtK"/>
</dbReference>
<keyword evidence="4" id="KW-1003">Cell membrane</keyword>
<reference evidence="11 12" key="1">
    <citation type="submission" date="2013-08" db="EMBL/GenBank/DDBJ databases">
        <authorList>
            <person name="Durkin A.S."/>
            <person name="Haft D.R."/>
            <person name="McCorrison J."/>
            <person name="Torralba M."/>
            <person name="Gillis M."/>
            <person name="Haft D.H."/>
            <person name="Methe B."/>
            <person name="Sutton G."/>
            <person name="Nelson K.E."/>
        </authorList>
    </citation>
    <scope>NUCLEOTIDE SEQUENCE [LARGE SCALE GENOMIC DNA]</scope>
    <source>
        <strain evidence="11 12">ATCC 35536</strain>
    </source>
</reference>
<sequence>MISAVGRRIGLTEGGIPYTLVKMQENKMGTMPVTKLILNMSLPMMFSMFVQALYNIVDSVFVARINENALTAVSLAFPVQGLMISVGVGTAVGVNAILSMRLGQKKQDEVNAAAENGLFLAVCSFIVFFVIGLFCMHSYLTSQTANREIIDFGMEYLNVVVLGSFGMFSAIMLDRLLQGTGRTVFTMYSQTAGALTNIILDPLLIFGIGPFPRMGMTGAALATVIGQWLSMCLSFIFNIKINKEIQFRFSRFRPDVFVIKQIYKVGVPSILLNSITSVTTYFLNLIFGSFSSTAIAVYGVYFKLNSFIFMPVFGLNNGIVPIIAYNYGAEHKKRIMQAIKSGIILAVCIMAFGTLIFELFPVQLLKLFQASDAMLAIGVPAMRIIASSFVGAAVAISLSSVFQAFSSAMYSMFVSFARQLLVLLPAAYLLSLARNIDDVWLAFPIAEVMSVGLSCFFMVKVYRTKIKPLAEGGKRLRFDDNRFA</sequence>
<proteinExistence type="predicted"/>
<evidence type="ECO:0000256" key="2">
    <source>
        <dbReference type="ARBA" id="ARBA00022448"/>
    </source>
</evidence>
<dbReference type="PANTHER" id="PTHR43298:SF2">
    <property type="entry name" value="FMN_FAD EXPORTER YEEO-RELATED"/>
    <property type="match status" value="1"/>
</dbReference>
<keyword evidence="3" id="KW-0050">Antiport</keyword>
<dbReference type="NCBIfam" id="TIGR00797">
    <property type="entry name" value="matE"/>
    <property type="match status" value="1"/>
</dbReference>
<name>A0ABN0P500_TRESO</name>
<dbReference type="InterPro" id="IPR002528">
    <property type="entry name" value="MATE_fam"/>
</dbReference>
<feature type="transmembrane region" description="Helical" evidence="10">
    <location>
        <begin position="118"/>
        <end position="140"/>
    </location>
</feature>
<dbReference type="EMBL" id="AVQI01000080">
    <property type="protein sequence ID" value="ERJ98450.1"/>
    <property type="molecule type" value="Genomic_DNA"/>
</dbReference>
<keyword evidence="7" id="KW-0406">Ion transport</keyword>
<feature type="transmembrane region" description="Helical" evidence="10">
    <location>
        <begin position="373"/>
        <end position="398"/>
    </location>
</feature>
<dbReference type="PIRSF" id="PIRSF006603">
    <property type="entry name" value="DinF"/>
    <property type="match status" value="1"/>
</dbReference>
<feature type="transmembrane region" description="Helical" evidence="10">
    <location>
        <begin position="220"/>
        <end position="241"/>
    </location>
</feature>
<feature type="transmembrane region" description="Helical" evidence="10">
    <location>
        <begin position="307"/>
        <end position="327"/>
    </location>
</feature>
<dbReference type="PANTHER" id="PTHR43298">
    <property type="entry name" value="MULTIDRUG RESISTANCE PROTEIN NORM-RELATED"/>
    <property type="match status" value="1"/>
</dbReference>
<accession>A0ABN0P500</accession>
<feature type="transmembrane region" description="Helical" evidence="10">
    <location>
        <begin position="77"/>
        <end position="98"/>
    </location>
</feature>
<evidence type="ECO:0000256" key="1">
    <source>
        <dbReference type="ARBA" id="ARBA00004651"/>
    </source>
</evidence>
<evidence type="ECO:0000256" key="7">
    <source>
        <dbReference type="ARBA" id="ARBA00023065"/>
    </source>
</evidence>
<evidence type="ECO:0000256" key="3">
    <source>
        <dbReference type="ARBA" id="ARBA00022449"/>
    </source>
</evidence>
<evidence type="ECO:0000256" key="5">
    <source>
        <dbReference type="ARBA" id="ARBA00022692"/>
    </source>
</evidence>
<evidence type="ECO:0000313" key="12">
    <source>
        <dbReference type="Proteomes" id="UP000016646"/>
    </source>
</evidence>
<feature type="transmembrane region" description="Helical" evidence="10">
    <location>
        <begin position="185"/>
        <end position="208"/>
    </location>
</feature>
<gene>
    <name evidence="11" type="ORF">HMPREF0860_0206</name>
</gene>
<organism evidence="11 12">
    <name type="scientific">Treponema socranskii subsp. socranskii VPI DR56BR1116 = ATCC 35536</name>
    <dbReference type="NCBI Taxonomy" id="1125725"/>
    <lineage>
        <taxon>Bacteria</taxon>
        <taxon>Pseudomonadati</taxon>
        <taxon>Spirochaetota</taxon>
        <taxon>Spirochaetia</taxon>
        <taxon>Spirochaetales</taxon>
        <taxon>Treponemataceae</taxon>
        <taxon>Treponema</taxon>
    </lineage>
</organism>
<comment type="caution">
    <text evidence="11">The sequence shown here is derived from an EMBL/GenBank/DDBJ whole genome shotgun (WGS) entry which is preliminary data.</text>
</comment>
<keyword evidence="2" id="KW-0813">Transport</keyword>
<protein>
    <recommendedName>
        <fullName evidence="9">Multidrug-efflux transporter</fullName>
    </recommendedName>
</protein>
<feature type="transmembrane region" description="Helical" evidence="10">
    <location>
        <begin position="410"/>
        <end position="433"/>
    </location>
</feature>
<dbReference type="Pfam" id="PF01554">
    <property type="entry name" value="MatE"/>
    <property type="match status" value="2"/>
</dbReference>
<dbReference type="Proteomes" id="UP000016646">
    <property type="component" value="Unassembled WGS sequence"/>
</dbReference>
<comment type="subcellular location">
    <subcellularLocation>
        <location evidence="1">Cell membrane</location>
        <topology evidence="1">Multi-pass membrane protein</topology>
    </subcellularLocation>
</comment>
<feature type="transmembrane region" description="Helical" evidence="10">
    <location>
        <begin position="339"/>
        <end position="361"/>
    </location>
</feature>
<evidence type="ECO:0000256" key="9">
    <source>
        <dbReference type="ARBA" id="ARBA00031636"/>
    </source>
</evidence>
<dbReference type="InterPro" id="IPR048279">
    <property type="entry name" value="MdtK-like"/>
</dbReference>
<evidence type="ECO:0000256" key="6">
    <source>
        <dbReference type="ARBA" id="ARBA00022989"/>
    </source>
</evidence>
<dbReference type="CDD" id="cd13144">
    <property type="entry name" value="MATE_like_4"/>
    <property type="match status" value="1"/>
</dbReference>